<feature type="chain" id="PRO_5041937423" description="Prolyl 4-hydroxylase alpha subunit Fe(2+) 2OG dioxygenase domain-containing protein" evidence="1">
    <location>
        <begin position="27"/>
        <end position="408"/>
    </location>
</feature>
<evidence type="ECO:0000313" key="3">
    <source>
        <dbReference type="Proteomes" id="UP001054902"/>
    </source>
</evidence>
<organism evidence="2 3">
    <name type="scientific">Chaetoceros tenuissimus</name>
    <dbReference type="NCBI Taxonomy" id="426638"/>
    <lineage>
        <taxon>Eukaryota</taxon>
        <taxon>Sar</taxon>
        <taxon>Stramenopiles</taxon>
        <taxon>Ochrophyta</taxon>
        <taxon>Bacillariophyta</taxon>
        <taxon>Coscinodiscophyceae</taxon>
        <taxon>Chaetocerotophycidae</taxon>
        <taxon>Chaetocerotales</taxon>
        <taxon>Chaetocerotaceae</taxon>
        <taxon>Chaetoceros</taxon>
    </lineage>
</organism>
<dbReference type="Proteomes" id="UP001054902">
    <property type="component" value="Unassembled WGS sequence"/>
</dbReference>
<protein>
    <recommendedName>
        <fullName evidence="4">Prolyl 4-hydroxylase alpha subunit Fe(2+) 2OG dioxygenase domain-containing protein</fullName>
    </recommendedName>
</protein>
<evidence type="ECO:0000313" key="2">
    <source>
        <dbReference type="EMBL" id="GFH55436.1"/>
    </source>
</evidence>
<proteinExistence type="predicted"/>
<evidence type="ECO:0008006" key="4">
    <source>
        <dbReference type="Google" id="ProtNLM"/>
    </source>
</evidence>
<keyword evidence="3" id="KW-1185">Reference proteome</keyword>
<keyword evidence="1" id="KW-0732">Signal</keyword>
<sequence length="408" mass="46623">MMKSTTRIKALLFACISALHVNVIQSFIVPSPFKASKWSLAATEKKRSDVQIFDNVFSSKACDMIHELAVEHYERTNDGSSTFIRPPYNTRPLTPIEHAIDSVLTCLNDENQIVEYWSRSEYMNIDTHADIDEALLENEDLIKCPEMGHVLYLQVEKGLRGPTTVFPNVGKGWSENNSTTKEMVIVPAVQGRILRFPGSAMHAVPKPADRWTMNREEEKILRSNEDNDCTSDEYNECANDEYNDDEEEYFDEDDFDDFDDYEEFDEDVDVDRSVLLFNTWKAPGPIAVTGDIAVGALPEGIELSQADIDAYLKSQEEILFSQWEEDYGVDGEYVRSNAIHDWNSIDIQTIEENVDTEKCTLNISLMGLEKRRLYPKKYVEVETISKEQVKDAFNQESIPSSIEIIEKS</sequence>
<accession>A0AAD3D083</accession>
<dbReference type="AlphaFoldDB" id="A0AAD3D083"/>
<reference evidence="2 3" key="1">
    <citation type="journal article" date="2021" name="Sci. Rep.">
        <title>The genome of the diatom Chaetoceros tenuissimus carries an ancient integrated fragment of an extant virus.</title>
        <authorList>
            <person name="Hongo Y."/>
            <person name="Kimura K."/>
            <person name="Takaki Y."/>
            <person name="Yoshida Y."/>
            <person name="Baba S."/>
            <person name="Kobayashi G."/>
            <person name="Nagasaki K."/>
            <person name="Hano T."/>
            <person name="Tomaru Y."/>
        </authorList>
    </citation>
    <scope>NUCLEOTIDE SEQUENCE [LARGE SCALE GENOMIC DNA]</scope>
    <source>
        <strain evidence="2 3">NIES-3715</strain>
    </source>
</reference>
<name>A0AAD3D083_9STRA</name>
<gene>
    <name evidence="2" type="ORF">CTEN210_11912</name>
</gene>
<dbReference type="EMBL" id="BLLK01000049">
    <property type="protein sequence ID" value="GFH55436.1"/>
    <property type="molecule type" value="Genomic_DNA"/>
</dbReference>
<feature type="signal peptide" evidence="1">
    <location>
        <begin position="1"/>
        <end position="26"/>
    </location>
</feature>
<comment type="caution">
    <text evidence="2">The sequence shown here is derived from an EMBL/GenBank/DDBJ whole genome shotgun (WGS) entry which is preliminary data.</text>
</comment>
<evidence type="ECO:0000256" key="1">
    <source>
        <dbReference type="SAM" id="SignalP"/>
    </source>
</evidence>